<dbReference type="EMBL" id="FNDJ01000037">
    <property type="protein sequence ID" value="SDM17426.1"/>
    <property type="molecule type" value="Genomic_DNA"/>
</dbReference>
<protein>
    <submittedName>
        <fullName evidence="3">Phage integrase family protein</fullName>
    </submittedName>
</protein>
<dbReference type="Proteomes" id="UP000199202">
    <property type="component" value="Unassembled WGS sequence"/>
</dbReference>
<dbReference type="GO" id="GO:0006310">
    <property type="term" value="P:DNA recombination"/>
    <property type="evidence" value="ECO:0007669"/>
    <property type="project" value="UniProtKB-KW"/>
</dbReference>
<dbReference type="InterPro" id="IPR002104">
    <property type="entry name" value="Integrase_catalytic"/>
</dbReference>
<reference evidence="3 4" key="1">
    <citation type="submission" date="2016-10" db="EMBL/GenBank/DDBJ databases">
        <authorList>
            <person name="de Groot N.N."/>
        </authorList>
    </citation>
    <scope>NUCLEOTIDE SEQUENCE [LARGE SCALE GENOMIC DNA]</scope>
    <source>
        <strain evidence="3 4">CGMCC 4.6533</strain>
    </source>
</reference>
<feature type="domain" description="Tyr recombinase" evidence="2">
    <location>
        <begin position="1"/>
        <end position="132"/>
    </location>
</feature>
<gene>
    <name evidence="3" type="ORF">SAMN05421869_13798</name>
</gene>
<dbReference type="RefSeq" id="WP_176993786.1">
    <property type="nucleotide sequence ID" value="NZ_FNDJ01000037.1"/>
</dbReference>
<keyword evidence="4" id="KW-1185">Reference proteome</keyword>
<dbReference type="AlphaFoldDB" id="A0A1G9R2B5"/>
<evidence type="ECO:0000256" key="1">
    <source>
        <dbReference type="ARBA" id="ARBA00023172"/>
    </source>
</evidence>
<dbReference type="InterPro" id="IPR011010">
    <property type="entry name" value="DNA_brk_join_enz"/>
</dbReference>
<dbReference type="SUPFAM" id="SSF56349">
    <property type="entry name" value="DNA breaking-rejoining enzymes"/>
    <property type="match status" value="1"/>
</dbReference>
<evidence type="ECO:0000259" key="2">
    <source>
        <dbReference type="PROSITE" id="PS51898"/>
    </source>
</evidence>
<dbReference type="GO" id="GO:0003677">
    <property type="term" value="F:DNA binding"/>
    <property type="evidence" value="ECO:0007669"/>
    <property type="project" value="InterPro"/>
</dbReference>
<dbReference type="Pfam" id="PF00589">
    <property type="entry name" value="Phage_integrase"/>
    <property type="match status" value="1"/>
</dbReference>
<dbReference type="InterPro" id="IPR013762">
    <property type="entry name" value="Integrase-like_cat_sf"/>
</dbReference>
<name>A0A1G9R2B5_9ACTN</name>
<dbReference type="GO" id="GO:0015074">
    <property type="term" value="P:DNA integration"/>
    <property type="evidence" value="ECO:0007669"/>
    <property type="project" value="InterPro"/>
</dbReference>
<keyword evidence="1" id="KW-0233">DNA recombination</keyword>
<evidence type="ECO:0000313" key="3">
    <source>
        <dbReference type="EMBL" id="SDM17426.1"/>
    </source>
</evidence>
<sequence>MVRALTTWMAGLATDKRTRGPLFVRIDQHQNIGRAMHRDGRPIGDPDGRLSVRAFDDIIAGAAERAGLDADRIEGLRRQWSGHSLRRGYASAARAAGVDPLTIARRGGWKENSTVMWDYFKEDVDRWAESEEDDML</sequence>
<dbReference type="Gene3D" id="1.10.443.10">
    <property type="entry name" value="Intergrase catalytic core"/>
    <property type="match status" value="1"/>
</dbReference>
<evidence type="ECO:0000313" key="4">
    <source>
        <dbReference type="Proteomes" id="UP000199202"/>
    </source>
</evidence>
<dbReference type="PROSITE" id="PS51898">
    <property type="entry name" value="TYR_RECOMBINASE"/>
    <property type="match status" value="1"/>
</dbReference>
<accession>A0A1G9R2B5</accession>
<proteinExistence type="predicted"/>
<organism evidence="3 4">
    <name type="scientific">Nonomuraea jiangxiensis</name>
    <dbReference type="NCBI Taxonomy" id="633440"/>
    <lineage>
        <taxon>Bacteria</taxon>
        <taxon>Bacillati</taxon>
        <taxon>Actinomycetota</taxon>
        <taxon>Actinomycetes</taxon>
        <taxon>Streptosporangiales</taxon>
        <taxon>Streptosporangiaceae</taxon>
        <taxon>Nonomuraea</taxon>
    </lineage>
</organism>